<dbReference type="PANTHER" id="PTHR23522">
    <property type="entry name" value="BLL5896 PROTEIN"/>
    <property type="match status" value="1"/>
</dbReference>
<evidence type="ECO:0000256" key="6">
    <source>
        <dbReference type="ARBA" id="ARBA00023136"/>
    </source>
</evidence>
<sequence length="424" mass="45898">MHALVGARLSAMMFLQFFIWGSWYVTAYLYLGKIGFAGGEIAWTYSVGPIAGIISPFFVGMIADRFFASERVLGVMHLAGGGFMMLAVSLMNEANPATPLMINLALFGYMLCYFPTLALTNSVAMQNMTNSEKQFPLIRVFGTFGWIAAGFVISGGGWDTGIMPFQIAAGASFTMGIYSFFLPHTPPPAAGQKITVRELLGVDALVLLKQPSYLIFMISSFLICIPLAFYYQLATKFITTAGLANPAFKMSFGQLSEVIFMLIMPLFFSKLGVKKMLLVGMLAWVVRYGLFALGANDGVVWMLIGGIVLHGICYDFFFVTGQIYTDNVAPKAIRSQAQGMLVLFTLGLGMLIGAQVAGAVEVFFTTGEGEAAVVNWQQLWTGPAIAAGVIMVLFAVMFRDPPRSGQPDVMEADVARAAALEPNP</sequence>
<dbReference type="GO" id="GO:0005886">
    <property type="term" value="C:plasma membrane"/>
    <property type="evidence" value="ECO:0007669"/>
    <property type="project" value="UniProtKB-SubCell"/>
</dbReference>
<dbReference type="GO" id="GO:0015212">
    <property type="term" value="F:cytidine transmembrane transporter activity"/>
    <property type="evidence" value="ECO:0007669"/>
    <property type="project" value="TreeGrafter"/>
</dbReference>
<dbReference type="Pfam" id="PF03825">
    <property type="entry name" value="Nuc_H_symport"/>
    <property type="match status" value="1"/>
</dbReference>
<dbReference type="KEGG" id="sdyn:Mal52_17870"/>
<dbReference type="Gene3D" id="1.20.1250.20">
    <property type="entry name" value="MFS general substrate transporter like domains"/>
    <property type="match status" value="2"/>
</dbReference>
<proteinExistence type="predicted"/>
<protein>
    <submittedName>
        <fullName evidence="9">Nucleoside transporter YegT</fullName>
    </submittedName>
</protein>
<evidence type="ECO:0000313" key="9">
    <source>
        <dbReference type="EMBL" id="QDU43315.1"/>
    </source>
</evidence>
<evidence type="ECO:0000256" key="3">
    <source>
        <dbReference type="ARBA" id="ARBA00022475"/>
    </source>
</evidence>
<accession>A0A517ZLK5</accession>
<dbReference type="AlphaFoldDB" id="A0A517ZLK5"/>
<gene>
    <name evidence="9" type="primary">yegT_2</name>
    <name evidence="9" type="ORF">Mal52_17870</name>
</gene>
<dbReference type="GO" id="GO:0015213">
    <property type="term" value="F:uridine transmembrane transporter activity"/>
    <property type="evidence" value="ECO:0007669"/>
    <property type="project" value="TreeGrafter"/>
</dbReference>
<organism evidence="9 10">
    <name type="scientific">Symmachiella dynata</name>
    <dbReference type="NCBI Taxonomy" id="2527995"/>
    <lineage>
        <taxon>Bacteria</taxon>
        <taxon>Pseudomonadati</taxon>
        <taxon>Planctomycetota</taxon>
        <taxon>Planctomycetia</taxon>
        <taxon>Planctomycetales</taxon>
        <taxon>Planctomycetaceae</taxon>
        <taxon>Symmachiella</taxon>
    </lineage>
</organism>
<feature type="transmembrane region" description="Helical" evidence="7">
    <location>
        <begin position="136"/>
        <end position="156"/>
    </location>
</feature>
<name>A0A517ZLK5_9PLAN</name>
<dbReference type="InterPro" id="IPR036259">
    <property type="entry name" value="MFS_trans_sf"/>
</dbReference>
<evidence type="ECO:0000256" key="1">
    <source>
        <dbReference type="ARBA" id="ARBA00004651"/>
    </source>
</evidence>
<dbReference type="InterPro" id="IPR004740">
    <property type="entry name" value="Nuc_H_symport"/>
</dbReference>
<evidence type="ECO:0000256" key="4">
    <source>
        <dbReference type="ARBA" id="ARBA00022692"/>
    </source>
</evidence>
<feature type="transmembrane region" description="Helical" evidence="7">
    <location>
        <begin position="43"/>
        <end position="63"/>
    </location>
</feature>
<reference evidence="9 10" key="1">
    <citation type="submission" date="2019-02" db="EMBL/GenBank/DDBJ databases">
        <title>Deep-cultivation of Planctomycetes and their phenomic and genomic characterization uncovers novel biology.</title>
        <authorList>
            <person name="Wiegand S."/>
            <person name="Jogler M."/>
            <person name="Boedeker C."/>
            <person name="Pinto D."/>
            <person name="Vollmers J."/>
            <person name="Rivas-Marin E."/>
            <person name="Kohn T."/>
            <person name="Peeters S.H."/>
            <person name="Heuer A."/>
            <person name="Rast P."/>
            <person name="Oberbeckmann S."/>
            <person name="Bunk B."/>
            <person name="Jeske O."/>
            <person name="Meyerdierks A."/>
            <person name="Storesund J.E."/>
            <person name="Kallscheuer N."/>
            <person name="Luecker S."/>
            <person name="Lage O.M."/>
            <person name="Pohl T."/>
            <person name="Merkel B.J."/>
            <person name="Hornburger P."/>
            <person name="Mueller R.-W."/>
            <person name="Bruemmer F."/>
            <person name="Labrenz M."/>
            <person name="Spormann A.M."/>
            <person name="Op den Camp H."/>
            <person name="Overmann J."/>
            <person name="Amann R."/>
            <person name="Jetten M.S.M."/>
            <person name="Mascher T."/>
            <person name="Medema M.H."/>
            <person name="Devos D.P."/>
            <person name="Kaster A.-K."/>
            <person name="Ovreas L."/>
            <person name="Rohde M."/>
            <person name="Galperin M.Y."/>
            <person name="Jogler C."/>
        </authorList>
    </citation>
    <scope>NUCLEOTIDE SEQUENCE [LARGE SCALE GENOMIC DNA]</scope>
    <source>
        <strain evidence="9 10">Mal52</strain>
    </source>
</reference>
<dbReference type="Proteomes" id="UP000319383">
    <property type="component" value="Chromosome"/>
</dbReference>
<feature type="transmembrane region" description="Helical" evidence="7">
    <location>
        <begin position="162"/>
        <end position="182"/>
    </location>
</feature>
<feature type="transmembrane region" description="Helical" evidence="7">
    <location>
        <begin position="340"/>
        <end position="360"/>
    </location>
</feature>
<dbReference type="SUPFAM" id="SSF103473">
    <property type="entry name" value="MFS general substrate transporter"/>
    <property type="match status" value="1"/>
</dbReference>
<keyword evidence="4 7" id="KW-0812">Transmembrane</keyword>
<evidence type="ECO:0000256" key="5">
    <source>
        <dbReference type="ARBA" id="ARBA00022989"/>
    </source>
</evidence>
<dbReference type="PROSITE" id="PS50850">
    <property type="entry name" value="MFS"/>
    <property type="match status" value="1"/>
</dbReference>
<keyword evidence="6 7" id="KW-0472">Membrane</keyword>
<feature type="transmembrane region" description="Helical" evidence="7">
    <location>
        <begin position="276"/>
        <end position="293"/>
    </location>
</feature>
<feature type="transmembrane region" description="Helical" evidence="7">
    <location>
        <begin position="12"/>
        <end position="31"/>
    </location>
</feature>
<evidence type="ECO:0000256" key="7">
    <source>
        <dbReference type="SAM" id="Phobius"/>
    </source>
</evidence>
<evidence type="ECO:0000313" key="10">
    <source>
        <dbReference type="Proteomes" id="UP000319383"/>
    </source>
</evidence>
<dbReference type="InterPro" id="IPR020846">
    <property type="entry name" value="MFS_dom"/>
</dbReference>
<dbReference type="EMBL" id="CP036276">
    <property type="protein sequence ID" value="QDU43315.1"/>
    <property type="molecule type" value="Genomic_DNA"/>
</dbReference>
<comment type="subcellular location">
    <subcellularLocation>
        <location evidence="1">Cell membrane</location>
        <topology evidence="1">Multi-pass membrane protein</topology>
    </subcellularLocation>
</comment>
<feature type="domain" description="Major facilitator superfamily (MFS) profile" evidence="8">
    <location>
        <begin position="205"/>
        <end position="424"/>
    </location>
</feature>
<dbReference type="PANTHER" id="PTHR23522:SF4">
    <property type="entry name" value="NUCLEOSIDE PERMEASE NUPG-RELATED"/>
    <property type="match status" value="1"/>
</dbReference>
<evidence type="ECO:0000256" key="2">
    <source>
        <dbReference type="ARBA" id="ARBA00022448"/>
    </source>
</evidence>
<feature type="transmembrane region" description="Helical" evidence="7">
    <location>
        <begin position="299"/>
        <end position="319"/>
    </location>
</feature>
<dbReference type="CDD" id="cd06177">
    <property type="entry name" value="MFS_NHS"/>
    <property type="match status" value="1"/>
</dbReference>
<keyword evidence="3" id="KW-1003">Cell membrane</keyword>
<feature type="transmembrane region" description="Helical" evidence="7">
    <location>
        <begin position="75"/>
        <end position="92"/>
    </location>
</feature>
<keyword evidence="2" id="KW-0813">Transport</keyword>
<feature type="transmembrane region" description="Helical" evidence="7">
    <location>
        <begin position="213"/>
        <end position="231"/>
    </location>
</feature>
<keyword evidence="5 7" id="KW-1133">Transmembrane helix</keyword>
<keyword evidence="10" id="KW-1185">Reference proteome</keyword>
<feature type="transmembrane region" description="Helical" evidence="7">
    <location>
        <begin position="104"/>
        <end position="124"/>
    </location>
</feature>
<feature type="transmembrane region" description="Helical" evidence="7">
    <location>
        <begin position="251"/>
        <end position="269"/>
    </location>
</feature>
<evidence type="ECO:0000259" key="8">
    <source>
        <dbReference type="PROSITE" id="PS50850"/>
    </source>
</evidence>
<feature type="transmembrane region" description="Helical" evidence="7">
    <location>
        <begin position="380"/>
        <end position="398"/>
    </location>
</feature>
<dbReference type="RefSeq" id="WP_145375437.1">
    <property type="nucleotide sequence ID" value="NZ_CP036276.1"/>
</dbReference>